<dbReference type="Proteomes" id="UP001172101">
    <property type="component" value="Unassembled WGS sequence"/>
</dbReference>
<reference evidence="1" key="1">
    <citation type="submission" date="2023-06" db="EMBL/GenBank/DDBJ databases">
        <title>Genome-scale phylogeny and comparative genomics of the fungal order Sordariales.</title>
        <authorList>
            <consortium name="Lawrence Berkeley National Laboratory"/>
            <person name="Hensen N."/>
            <person name="Bonometti L."/>
            <person name="Westerberg I."/>
            <person name="Brannstrom I.O."/>
            <person name="Guillou S."/>
            <person name="Cros-Aarteil S."/>
            <person name="Calhoun S."/>
            <person name="Haridas S."/>
            <person name="Kuo A."/>
            <person name="Mondo S."/>
            <person name="Pangilinan J."/>
            <person name="Riley R."/>
            <person name="LaButti K."/>
            <person name="Andreopoulos B."/>
            <person name="Lipzen A."/>
            <person name="Chen C."/>
            <person name="Yanf M."/>
            <person name="Daum C."/>
            <person name="Ng V."/>
            <person name="Clum A."/>
            <person name="Steindorff A."/>
            <person name="Ohm R."/>
            <person name="Martin F."/>
            <person name="Silar P."/>
            <person name="Natvig D."/>
            <person name="Lalanne C."/>
            <person name="Gautier V."/>
            <person name="Ament-velasquez S.L."/>
            <person name="Kruys A."/>
            <person name="Hutchinson M.I."/>
            <person name="Powell A.J."/>
            <person name="Barry K."/>
            <person name="Miller A.N."/>
            <person name="Grigoriev I.V."/>
            <person name="Debuchy R."/>
            <person name="Gladieux P."/>
            <person name="Thoren M.H."/>
            <person name="Johannesson H."/>
        </authorList>
    </citation>
    <scope>NUCLEOTIDE SEQUENCE</scope>
    <source>
        <strain evidence="1">SMH2392-1A</strain>
    </source>
</reference>
<keyword evidence="2" id="KW-1185">Reference proteome</keyword>
<accession>A0AA40AMB6</accession>
<dbReference type="RefSeq" id="XP_060297262.1">
    <property type="nucleotide sequence ID" value="XM_060445515.1"/>
</dbReference>
<proteinExistence type="predicted"/>
<sequence>MGLTGCKIHSGGKCYPNWAAHSVDNLHSVENTATSRGTTALMKPRPTSLVARQDLPSFNYRRYHEHHHTEYSQGRDNKPDCYLDREHIFGKLDKQYGGKHVSQSDDGAITKHCFNYTYQCHDTFFLDVSFYRNTDVFRPTAINIPNIFDALYNHYILNILANVDGFHVNYHHTIYAFDISFFNNPRADPNNVKPLNDFNSIAFNIFIGAHICVTVNNPATPRDLAIVNYVRGVDRRLDDAKHHAGRYVDAISAADDILPSLEACAAACLLSASCAAFS</sequence>
<comment type="caution">
    <text evidence="1">The sequence shown here is derived from an EMBL/GenBank/DDBJ whole genome shotgun (WGS) entry which is preliminary data.</text>
</comment>
<evidence type="ECO:0000313" key="2">
    <source>
        <dbReference type="Proteomes" id="UP001172101"/>
    </source>
</evidence>
<evidence type="ECO:0000313" key="1">
    <source>
        <dbReference type="EMBL" id="KAK0718469.1"/>
    </source>
</evidence>
<name>A0AA40AMB6_9PEZI</name>
<protein>
    <submittedName>
        <fullName evidence="1">Uncharacterized protein</fullName>
    </submittedName>
</protein>
<dbReference type="EMBL" id="JAUIRO010000004">
    <property type="protein sequence ID" value="KAK0718469.1"/>
    <property type="molecule type" value="Genomic_DNA"/>
</dbReference>
<dbReference type="GeneID" id="85328785"/>
<gene>
    <name evidence="1" type="ORF">B0T26DRAFT_752386</name>
</gene>
<organism evidence="1 2">
    <name type="scientific">Lasiosphaeria miniovina</name>
    <dbReference type="NCBI Taxonomy" id="1954250"/>
    <lineage>
        <taxon>Eukaryota</taxon>
        <taxon>Fungi</taxon>
        <taxon>Dikarya</taxon>
        <taxon>Ascomycota</taxon>
        <taxon>Pezizomycotina</taxon>
        <taxon>Sordariomycetes</taxon>
        <taxon>Sordariomycetidae</taxon>
        <taxon>Sordariales</taxon>
        <taxon>Lasiosphaeriaceae</taxon>
        <taxon>Lasiosphaeria</taxon>
    </lineage>
</organism>
<dbReference type="AlphaFoldDB" id="A0AA40AMB6"/>